<dbReference type="Gene3D" id="2.70.170.10">
    <property type="entry name" value="Neurotransmitter-gated ion-channel ligand-binding domain"/>
    <property type="match status" value="1"/>
</dbReference>
<dbReference type="InterPro" id="IPR036734">
    <property type="entry name" value="Neur_chan_lig-bd_sf"/>
</dbReference>
<name>A0AA39G635_MICHY</name>
<feature type="domain" description="Neurotransmitter-gated ion-channel ligand-binding" evidence="6">
    <location>
        <begin position="45"/>
        <end position="250"/>
    </location>
</feature>
<keyword evidence="3 5" id="KW-1133">Transmembrane helix</keyword>
<evidence type="ECO:0000256" key="1">
    <source>
        <dbReference type="ARBA" id="ARBA00004141"/>
    </source>
</evidence>
<evidence type="ECO:0000256" key="2">
    <source>
        <dbReference type="ARBA" id="ARBA00022692"/>
    </source>
</evidence>
<dbReference type="GO" id="GO:0004888">
    <property type="term" value="F:transmembrane signaling receptor activity"/>
    <property type="evidence" value="ECO:0007669"/>
    <property type="project" value="InterPro"/>
</dbReference>
<evidence type="ECO:0000256" key="4">
    <source>
        <dbReference type="ARBA" id="ARBA00023136"/>
    </source>
</evidence>
<keyword evidence="2 5" id="KW-0812">Transmembrane</keyword>
<dbReference type="GO" id="GO:0005230">
    <property type="term" value="F:extracellular ligand-gated monoatomic ion channel activity"/>
    <property type="evidence" value="ECO:0007669"/>
    <property type="project" value="InterPro"/>
</dbReference>
<feature type="domain" description="Neurotransmitter-gated ion-channel transmembrane" evidence="7">
    <location>
        <begin position="259"/>
        <end position="364"/>
    </location>
</feature>
<dbReference type="Pfam" id="PF02931">
    <property type="entry name" value="Neur_chan_LBD"/>
    <property type="match status" value="1"/>
</dbReference>
<organism evidence="8 9">
    <name type="scientific">Microctonus hyperodae</name>
    <name type="common">Parasitoid wasp</name>
    <dbReference type="NCBI Taxonomy" id="165561"/>
    <lineage>
        <taxon>Eukaryota</taxon>
        <taxon>Metazoa</taxon>
        <taxon>Ecdysozoa</taxon>
        <taxon>Arthropoda</taxon>
        <taxon>Hexapoda</taxon>
        <taxon>Insecta</taxon>
        <taxon>Pterygota</taxon>
        <taxon>Neoptera</taxon>
        <taxon>Endopterygota</taxon>
        <taxon>Hymenoptera</taxon>
        <taxon>Apocrita</taxon>
        <taxon>Ichneumonoidea</taxon>
        <taxon>Braconidae</taxon>
        <taxon>Euphorinae</taxon>
        <taxon>Microctonus</taxon>
    </lineage>
</organism>
<dbReference type="SUPFAM" id="SSF90112">
    <property type="entry name" value="Neurotransmitter-gated ion-channel transmembrane pore"/>
    <property type="match status" value="1"/>
</dbReference>
<protein>
    <submittedName>
        <fullName evidence="8">Uncharacterized protein</fullName>
    </submittedName>
</protein>
<dbReference type="PANTHER" id="PTHR18945">
    <property type="entry name" value="NEUROTRANSMITTER GATED ION CHANNEL"/>
    <property type="match status" value="1"/>
</dbReference>
<comment type="caution">
    <text evidence="8">The sequence shown here is derived from an EMBL/GenBank/DDBJ whole genome shotgun (WGS) entry which is preliminary data.</text>
</comment>
<keyword evidence="9" id="KW-1185">Reference proteome</keyword>
<feature type="transmembrane region" description="Helical" evidence="5">
    <location>
        <begin position="322"/>
        <end position="344"/>
    </location>
</feature>
<proteinExistence type="predicted"/>
<dbReference type="SUPFAM" id="SSF63712">
    <property type="entry name" value="Nicotinic receptor ligand binding domain-like"/>
    <property type="match status" value="1"/>
</dbReference>
<reference evidence="8" key="2">
    <citation type="submission" date="2023-03" db="EMBL/GenBank/DDBJ databases">
        <authorList>
            <person name="Inwood S.N."/>
            <person name="Skelly J.G."/>
            <person name="Guhlin J."/>
            <person name="Harrop T.W.R."/>
            <person name="Goldson S.G."/>
            <person name="Dearden P.K."/>
        </authorList>
    </citation>
    <scope>NUCLEOTIDE SEQUENCE</scope>
    <source>
        <strain evidence="8">Lincoln</strain>
        <tissue evidence="8">Whole body</tissue>
    </source>
</reference>
<dbReference type="InterPro" id="IPR036719">
    <property type="entry name" value="Neuro-gated_channel_TM_sf"/>
</dbReference>
<feature type="transmembrane region" description="Helical" evidence="5">
    <location>
        <begin position="424"/>
        <end position="449"/>
    </location>
</feature>
<gene>
    <name evidence="8" type="ORF">PV327_004027</name>
</gene>
<comment type="subcellular location">
    <subcellularLocation>
        <location evidence="1">Membrane</location>
        <topology evidence="1">Multi-pass membrane protein</topology>
    </subcellularLocation>
</comment>
<dbReference type="Proteomes" id="UP001168972">
    <property type="component" value="Unassembled WGS sequence"/>
</dbReference>
<dbReference type="Pfam" id="PF02932">
    <property type="entry name" value="Neur_chan_memb"/>
    <property type="match status" value="1"/>
</dbReference>
<feature type="transmembrane region" description="Helical" evidence="5">
    <location>
        <begin position="282"/>
        <end position="302"/>
    </location>
</feature>
<sequence length="452" mass="51826">MYLIALRLCGASFISYFIIFTSIDLTIFRPVEAGSYGLWNATWTDQLKRDLLLKYDKFARPAQHYNTTRVYFGMTIFHISVDEFKSAMSIQAWVNMLWIDEKLKWNSTEYGGLRRLQVGNHEVWQPDIILYNSVTTSAIEHYGDTHCHINEDGAVLWVPPTQFHALCDLDLRLWPFDTQTCALKLGSWSYPGNQIDLRLNNASLKSAVHLIQNSEWKLLELTRLRNITTYACCPDEPYIYLVFTLTIKRDSPLYSSLFMTPAVAIVMMCLINFWLPPQSKEKFILCGCTALIISMFLIYFAHKLPPHSSKPPLIVTFYSGCLYQVTTSLVISALVINLSSRLYCRPLPRSIKKILIGWPGKYLGLSDLIQLVNLQPLADEQELGEGHIISDSSIYTSNLLSNNDDHRDREVIIYPRTKDTQLEWILAATAIDRFAFLLFCNIFALMGIICIL</sequence>
<evidence type="ECO:0000259" key="6">
    <source>
        <dbReference type="Pfam" id="PF02931"/>
    </source>
</evidence>
<dbReference type="EMBL" id="JAQQBR010000002">
    <property type="protein sequence ID" value="KAK0181775.1"/>
    <property type="molecule type" value="Genomic_DNA"/>
</dbReference>
<dbReference type="InterPro" id="IPR006202">
    <property type="entry name" value="Neur_chan_lig-bd"/>
</dbReference>
<dbReference type="AlphaFoldDB" id="A0AA39G635"/>
<feature type="transmembrane region" description="Helical" evidence="5">
    <location>
        <begin position="253"/>
        <end position="275"/>
    </location>
</feature>
<dbReference type="GO" id="GO:0016020">
    <property type="term" value="C:membrane"/>
    <property type="evidence" value="ECO:0007669"/>
    <property type="project" value="UniProtKB-SubCell"/>
</dbReference>
<dbReference type="FunFam" id="2.70.170.10:FF:000028">
    <property type="entry name" value="AcetylCholine Receptor"/>
    <property type="match status" value="1"/>
</dbReference>
<evidence type="ECO:0000313" key="9">
    <source>
        <dbReference type="Proteomes" id="UP001168972"/>
    </source>
</evidence>
<evidence type="ECO:0000256" key="3">
    <source>
        <dbReference type="ARBA" id="ARBA00022989"/>
    </source>
</evidence>
<accession>A0AA39G635</accession>
<evidence type="ECO:0000259" key="7">
    <source>
        <dbReference type="Pfam" id="PF02932"/>
    </source>
</evidence>
<evidence type="ECO:0000256" key="5">
    <source>
        <dbReference type="SAM" id="Phobius"/>
    </source>
</evidence>
<keyword evidence="4 5" id="KW-0472">Membrane</keyword>
<dbReference type="Gene3D" id="1.20.58.390">
    <property type="entry name" value="Neurotransmitter-gated ion-channel transmembrane domain"/>
    <property type="match status" value="1"/>
</dbReference>
<dbReference type="InterPro" id="IPR006029">
    <property type="entry name" value="Neurotrans-gated_channel_TM"/>
</dbReference>
<dbReference type="InterPro" id="IPR006201">
    <property type="entry name" value="Neur_channel"/>
</dbReference>
<dbReference type="PRINTS" id="PR00252">
    <property type="entry name" value="NRIONCHANNEL"/>
</dbReference>
<dbReference type="CDD" id="cd18997">
    <property type="entry name" value="LGIC_ECD_nAChR"/>
    <property type="match status" value="1"/>
</dbReference>
<reference evidence="8" key="1">
    <citation type="journal article" date="2023" name="bioRxiv">
        <title>Scaffold-level genome assemblies of two parasitoid biocontrol wasps reveal the parthenogenesis mechanism and an associated novel virus.</title>
        <authorList>
            <person name="Inwood S."/>
            <person name="Skelly J."/>
            <person name="Guhlin J."/>
            <person name="Harrop T."/>
            <person name="Goldson S."/>
            <person name="Dearden P."/>
        </authorList>
    </citation>
    <scope>NUCLEOTIDE SEQUENCE</scope>
    <source>
        <strain evidence="8">Lincoln</strain>
        <tissue evidence="8">Whole body</tissue>
    </source>
</reference>
<dbReference type="InterPro" id="IPR038050">
    <property type="entry name" value="Neuro_actylchol_rec"/>
</dbReference>
<evidence type="ECO:0000313" key="8">
    <source>
        <dbReference type="EMBL" id="KAK0181775.1"/>
    </source>
</evidence>